<name>A0A0F9EN92_9ZZZZ</name>
<dbReference type="EMBL" id="LAZR01024313">
    <property type="protein sequence ID" value="KKL75568.1"/>
    <property type="molecule type" value="Genomic_DNA"/>
</dbReference>
<evidence type="ECO:0000313" key="1">
    <source>
        <dbReference type="EMBL" id="KKL75568.1"/>
    </source>
</evidence>
<organism evidence="1">
    <name type="scientific">marine sediment metagenome</name>
    <dbReference type="NCBI Taxonomy" id="412755"/>
    <lineage>
        <taxon>unclassified sequences</taxon>
        <taxon>metagenomes</taxon>
        <taxon>ecological metagenomes</taxon>
    </lineage>
</organism>
<dbReference type="AlphaFoldDB" id="A0A0F9EN92"/>
<protein>
    <submittedName>
        <fullName evidence="1">Uncharacterized protein</fullName>
    </submittedName>
</protein>
<proteinExistence type="predicted"/>
<sequence>MSFIKLLMSVPDSAVTMKNLLQLNVPGNQFDVEGLDKIIGDMIDGSLSVYAKLSTGATQASGAVTFIGIPTVGDTVVIAGFTFTAVAGAPSSEFEFQIGADVSDGAAKFVAALTASITMFDIVDATSLAGVVTLLAAQPGIVGVNISLTKSSTQITTTIFSGGSDGDQVAVNFGKAAPK</sequence>
<reference evidence="1" key="1">
    <citation type="journal article" date="2015" name="Nature">
        <title>Complex archaea that bridge the gap between prokaryotes and eukaryotes.</title>
        <authorList>
            <person name="Spang A."/>
            <person name="Saw J.H."/>
            <person name="Jorgensen S.L."/>
            <person name="Zaremba-Niedzwiedzka K."/>
            <person name="Martijn J."/>
            <person name="Lind A.E."/>
            <person name="van Eijk R."/>
            <person name="Schleper C."/>
            <person name="Guy L."/>
            <person name="Ettema T.J."/>
        </authorList>
    </citation>
    <scope>NUCLEOTIDE SEQUENCE</scope>
</reference>
<accession>A0A0F9EN92</accession>
<gene>
    <name evidence="1" type="ORF">LCGC14_2053570</name>
</gene>
<comment type="caution">
    <text evidence="1">The sequence shown here is derived from an EMBL/GenBank/DDBJ whole genome shotgun (WGS) entry which is preliminary data.</text>
</comment>